<dbReference type="InterPro" id="IPR042102">
    <property type="entry name" value="RNA_pol_Rpb1_3_sf"/>
</dbReference>
<name>K9YQ36_CYASC</name>
<evidence type="ECO:0000256" key="2">
    <source>
        <dbReference type="ARBA" id="ARBA00007207"/>
    </source>
</evidence>
<dbReference type="InterPro" id="IPR000722">
    <property type="entry name" value="RNA_pol_asu"/>
</dbReference>
<comment type="catalytic activity">
    <reaction evidence="14 15 16">
        <text>RNA(n) + a ribonucleoside 5'-triphosphate = RNA(n+1) + diphosphate</text>
        <dbReference type="Rhea" id="RHEA:21248"/>
        <dbReference type="Rhea" id="RHEA-COMP:14527"/>
        <dbReference type="Rhea" id="RHEA-COMP:17342"/>
        <dbReference type="ChEBI" id="CHEBI:33019"/>
        <dbReference type="ChEBI" id="CHEBI:61557"/>
        <dbReference type="ChEBI" id="CHEBI:140395"/>
        <dbReference type="EC" id="2.7.7.6"/>
    </reaction>
</comment>
<dbReference type="HAMAP" id="MF_01323">
    <property type="entry name" value="RNApol_bact_RpoC1"/>
    <property type="match status" value="1"/>
</dbReference>
<dbReference type="STRING" id="292563.Cyast_2572"/>
<dbReference type="Proteomes" id="UP000010483">
    <property type="component" value="Chromosome"/>
</dbReference>
<dbReference type="NCBIfam" id="NF002729">
    <property type="entry name" value="PRK02625.1"/>
    <property type="match status" value="1"/>
</dbReference>
<feature type="domain" description="RNA polymerase N-terminal" evidence="17">
    <location>
        <begin position="242"/>
        <end position="521"/>
    </location>
</feature>
<keyword evidence="5 15" id="KW-0240">DNA-directed RNA polymerase</keyword>
<evidence type="ECO:0000256" key="7">
    <source>
        <dbReference type="ARBA" id="ARBA00022695"/>
    </source>
</evidence>
<keyword evidence="19" id="KW-1185">Reference proteome</keyword>
<accession>K9YQ36</accession>
<sequence length="628" mass="71142">MTKQQTRQFDYVKIGIASPERIREWGERTLPNGIVVGEVTTPETINYRTLKPEMDGLFCEKIFGPSKDWECHCGKYKRVRHRGIVCERCGVEVTESRVRRHRMGYLKLAAPVTHVWYLKGIPSYLSILLDMPLRDVEQVVYFNSYVVLNPGNATNLSYRQLLSEDQWMEIEEQIYAEDSELEGIEVGIGAEAVERLLQEIELEEEADKLREEISNSKGQKRAKLIKRLRLIDNFIATGSKPEWMVLSVIPVIPPDLRPMVQLDGGRFATSDLNDLYRRVINRNNRLKRLQEILAPEIIIRNEKRMLQEAVDALIDNGRRGRTVVGGNNRPLKSLSDIIEGKQGRFRQNLLGKRVDYSGRSVIVVGPNLQIYQCGLPREMAIELFQPFVINRLIRIGIVSNIKAAKKLIIKGDPSIWKVLEEVITGHPVLLNRAPTLHRLGIQAFEPVLVEGRAIQLHPLVCPPFNADFDGDQMAVHVPLSIEAQAEARLLMMACHNILSPATGKPIIAPSQDMVLGCYYLTAENPAATKGAGSYFANLEDALKAYEQDLVDLHAYVWVRFDGGVDGSHPNDEPEKVEELSDGSVWKYYSDRKVRETAEGEQIAQYIHTTPGRIIYNKTIIDALDFEAV</sequence>
<dbReference type="BioCyc" id="CSTA292563:G1353-2575-MONOMER"/>
<comment type="cofactor">
    <cofactor evidence="15">
        <name>Mg(2+)</name>
        <dbReference type="ChEBI" id="CHEBI:18420"/>
    </cofactor>
    <text evidence="15">Binds 1 Mg(2+) ion per subunit.</text>
</comment>
<dbReference type="SMART" id="SM00663">
    <property type="entry name" value="RPOLA_N"/>
    <property type="match status" value="1"/>
</dbReference>
<dbReference type="PANTHER" id="PTHR19376">
    <property type="entry name" value="DNA-DIRECTED RNA POLYMERASE"/>
    <property type="match status" value="1"/>
</dbReference>
<dbReference type="Pfam" id="PF04997">
    <property type="entry name" value="RNA_pol_Rpb1_1"/>
    <property type="match status" value="1"/>
</dbReference>
<dbReference type="PANTHER" id="PTHR19376:SF54">
    <property type="entry name" value="DNA-DIRECTED RNA POLYMERASE SUBUNIT BETA"/>
    <property type="match status" value="1"/>
</dbReference>
<evidence type="ECO:0000256" key="6">
    <source>
        <dbReference type="ARBA" id="ARBA00022679"/>
    </source>
</evidence>
<evidence type="ECO:0000256" key="12">
    <source>
        <dbReference type="ARBA" id="ARBA00031583"/>
    </source>
</evidence>
<evidence type="ECO:0000256" key="13">
    <source>
        <dbReference type="ARBA" id="ARBA00033260"/>
    </source>
</evidence>
<keyword evidence="6 15" id="KW-0808">Transferase</keyword>
<evidence type="ECO:0000256" key="9">
    <source>
        <dbReference type="ARBA" id="ARBA00022842"/>
    </source>
</evidence>
<dbReference type="PATRIC" id="fig|292563.3.peg.2690"/>
<dbReference type="Gene3D" id="2.40.40.20">
    <property type="match status" value="1"/>
</dbReference>
<keyword evidence="7 15" id="KW-0548">Nucleotidyltransferase</keyword>
<dbReference type="InterPro" id="IPR012755">
    <property type="entry name" value="DNA-dir_RpoC1_gamma"/>
</dbReference>
<keyword evidence="9 15" id="KW-0460">Magnesium</keyword>
<protein>
    <recommendedName>
        <fullName evidence="4 15">DNA-directed RNA polymerase subunit gamma</fullName>
        <shortName evidence="15">RNAP subunit gamma</shortName>
        <ecNumber evidence="3 15">2.7.7.6</ecNumber>
    </recommendedName>
    <alternativeName>
        <fullName evidence="13 15">RNA polymerase subunit gamma</fullName>
    </alternativeName>
    <alternativeName>
        <fullName evidence="12 15">Transcriptase subunit gamma</fullName>
    </alternativeName>
</protein>
<evidence type="ECO:0000256" key="15">
    <source>
        <dbReference type="HAMAP-Rule" id="MF_01323"/>
    </source>
</evidence>
<dbReference type="InterPro" id="IPR044893">
    <property type="entry name" value="RNA_pol_Rpb1_clamp_domain"/>
</dbReference>
<feature type="binding site" evidence="15">
    <location>
        <position position="469"/>
    </location>
    <ligand>
        <name>Mg(2+)</name>
        <dbReference type="ChEBI" id="CHEBI:18420"/>
    </ligand>
</feature>
<comment type="cofactor">
    <cofactor evidence="15">
        <name>Zn(2+)</name>
        <dbReference type="ChEBI" id="CHEBI:29105"/>
    </cofactor>
    <text evidence="15">Binds 1 Zn(2+) ion per subunit.</text>
</comment>
<feature type="binding site" evidence="15">
    <location>
        <position position="73"/>
    </location>
    <ligand>
        <name>Zn(2+)</name>
        <dbReference type="ChEBI" id="CHEBI:29105"/>
    </ligand>
</feature>
<dbReference type="InterPro" id="IPR006592">
    <property type="entry name" value="RNA_pol_N"/>
</dbReference>
<feature type="binding site" evidence="15">
    <location>
        <position position="471"/>
    </location>
    <ligand>
        <name>Mg(2+)</name>
        <dbReference type="ChEBI" id="CHEBI:18420"/>
    </ligand>
</feature>
<dbReference type="AlphaFoldDB" id="K9YQ36"/>
<dbReference type="HOGENOM" id="CLU_030022_2_0_3"/>
<evidence type="ECO:0000259" key="17">
    <source>
        <dbReference type="SMART" id="SM00663"/>
    </source>
</evidence>
<dbReference type="Pfam" id="PF04983">
    <property type="entry name" value="RNA_pol_Rpb1_3"/>
    <property type="match status" value="1"/>
</dbReference>
<comment type="similarity">
    <text evidence="2 15">Belongs to the RNA polymerase beta' chain family. RpoC1 subfamily.</text>
</comment>
<dbReference type="GO" id="GO:0003899">
    <property type="term" value="F:DNA-directed RNA polymerase activity"/>
    <property type="evidence" value="ECO:0007669"/>
    <property type="project" value="UniProtKB-UniRule"/>
</dbReference>
<dbReference type="EMBL" id="CP003940">
    <property type="protein sequence ID" value="AFZ48515.1"/>
    <property type="molecule type" value="Genomic_DNA"/>
</dbReference>
<gene>
    <name evidence="15" type="primary">rpoC1</name>
    <name evidence="18" type="ordered locus">Cyast_2572</name>
</gene>
<dbReference type="InterPro" id="IPR045867">
    <property type="entry name" value="DNA-dir_RpoC_beta_prime"/>
</dbReference>
<evidence type="ECO:0000256" key="14">
    <source>
        <dbReference type="ARBA" id="ARBA00048552"/>
    </source>
</evidence>
<keyword evidence="15" id="KW-0862">Zinc</keyword>
<evidence type="ECO:0000256" key="5">
    <source>
        <dbReference type="ARBA" id="ARBA00022478"/>
    </source>
</evidence>
<evidence type="ECO:0000313" key="18">
    <source>
        <dbReference type="EMBL" id="AFZ48515.1"/>
    </source>
</evidence>
<evidence type="ECO:0000256" key="11">
    <source>
        <dbReference type="ARBA" id="ARBA00025825"/>
    </source>
</evidence>
<organism evidence="18 19">
    <name type="scientific">Cyanobacterium stanieri (strain ATCC 29140 / PCC 7202)</name>
    <dbReference type="NCBI Taxonomy" id="292563"/>
    <lineage>
        <taxon>Bacteria</taxon>
        <taxon>Bacillati</taxon>
        <taxon>Cyanobacteriota</taxon>
        <taxon>Cyanophyceae</taxon>
        <taxon>Oscillatoriophycideae</taxon>
        <taxon>Chroococcales</taxon>
        <taxon>Geminocystaceae</taxon>
        <taxon>Cyanobacterium</taxon>
    </lineage>
</organism>
<dbReference type="NCBIfam" id="TIGR02387">
    <property type="entry name" value="rpoC1_cyan"/>
    <property type="match status" value="1"/>
</dbReference>
<feature type="binding site" evidence="15">
    <location>
        <position position="86"/>
    </location>
    <ligand>
        <name>Zn(2+)</name>
        <dbReference type="ChEBI" id="CHEBI:29105"/>
    </ligand>
</feature>
<dbReference type="eggNOG" id="COG0086">
    <property type="taxonomic scope" value="Bacteria"/>
</dbReference>
<dbReference type="Gene3D" id="1.10.40.90">
    <property type="match status" value="1"/>
</dbReference>
<dbReference type="Gene3D" id="1.10.274.100">
    <property type="entry name" value="RNA polymerase Rpb1, domain 3"/>
    <property type="match status" value="1"/>
</dbReference>
<reference evidence="19" key="1">
    <citation type="journal article" date="2013" name="Proc. Natl. Acad. Sci. U.S.A.">
        <title>Improving the coverage of the cyanobacterial phylum using diversity-driven genome sequencing.</title>
        <authorList>
            <person name="Shih P.M."/>
            <person name="Wu D."/>
            <person name="Latifi A."/>
            <person name="Axen S.D."/>
            <person name="Fewer D.P."/>
            <person name="Talla E."/>
            <person name="Calteau A."/>
            <person name="Cai F."/>
            <person name="Tandeau de Marsac N."/>
            <person name="Rippka R."/>
            <person name="Herdman M."/>
            <person name="Sivonen K."/>
            <person name="Coursin T."/>
            <person name="Laurent T."/>
            <person name="Goodwin L."/>
            <person name="Nolan M."/>
            <person name="Davenport K.W."/>
            <person name="Han C.S."/>
            <person name="Rubin E.M."/>
            <person name="Eisen J.A."/>
            <person name="Woyke T."/>
            <person name="Gugger M."/>
            <person name="Kerfeld C.A."/>
        </authorList>
    </citation>
    <scope>NUCLEOTIDE SEQUENCE [LARGE SCALE GENOMIC DNA]</scope>
    <source>
        <strain evidence="19">ATCC 29140 / PCC 7202</strain>
    </source>
</reference>
<dbReference type="GO" id="GO:0008270">
    <property type="term" value="F:zinc ion binding"/>
    <property type="evidence" value="ECO:0007669"/>
    <property type="project" value="UniProtKB-UniRule"/>
</dbReference>
<dbReference type="SUPFAM" id="SSF64484">
    <property type="entry name" value="beta and beta-prime subunits of DNA dependent RNA-polymerase"/>
    <property type="match status" value="1"/>
</dbReference>
<keyword evidence="10 15" id="KW-0804">Transcription</keyword>
<evidence type="ECO:0000256" key="1">
    <source>
        <dbReference type="ARBA" id="ARBA00004026"/>
    </source>
</evidence>
<evidence type="ECO:0000313" key="19">
    <source>
        <dbReference type="Proteomes" id="UP000010483"/>
    </source>
</evidence>
<feature type="binding site" evidence="15">
    <location>
        <position position="71"/>
    </location>
    <ligand>
        <name>Zn(2+)</name>
        <dbReference type="ChEBI" id="CHEBI:29105"/>
    </ligand>
</feature>
<dbReference type="KEGG" id="csn:Cyast_2572"/>
<comment type="function">
    <text evidence="1 15 16">DNA-dependent RNA polymerase catalyzes the transcription of DNA into RNA using the four ribonucleoside triphosphates as substrates.</text>
</comment>
<dbReference type="Pfam" id="PF00623">
    <property type="entry name" value="RNA_pol_Rpb1_2"/>
    <property type="match status" value="2"/>
</dbReference>
<evidence type="ECO:0000256" key="3">
    <source>
        <dbReference type="ARBA" id="ARBA00012418"/>
    </source>
</evidence>
<dbReference type="EC" id="2.7.7.6" evidence="3 15"/>
<evidence type="ECO:0000256" key="16">
    <source>
        <dbReference type="RuleBase" id="RU004279"/>
    </source>
</evidence>
<comment type="subunit">
    <text evidence="11 15">In cyanobacteria the RNAP catalytic core is composed of 2 alpha, 1 beta, 1 beta', 1 gamma and 1 omega subunit. When a sigma factor is associated with the core the holoenzyme is formed, which can initiate transcription.</text>
</comment>
<proteinExistence type="inferred from homology"/>
<evidence type="ECO:0000256" key="10">
    <source>
        <dbReference type="ARBA" id="ARBA00023163"/>
    </source>
</evidence>
<dbReference type="Gene3D" id="4.10.860.120">
    <property type="entry name" value="RNA polymerase II, clamp domain"/>
    <property type="match status" value="1"/>
</dbReference>
<evidence type="ECO:0000256" key="4">
    <source>
        <dbReference type="ARBA" id="ARBA00015776"/>
    </source>
</evidence>
<feature type="binding site" evidence="15">
    <location>
        <position position="467"/>
    </location>
    <ligand>
        <name>Mg(2+)</name>
        <dbReference type="ChEBI" id="CHEBI:18420"/>
    </ligand>
</feature>
<dbReference type="GO" id="GO:0000428">
    <property type="term" value="C:DNA-directed RNA polymerase complex"/>
    <property type="evidence" value="ECO:0007669"/>
    <property type="project" value="UniProtKB-KW"/>
</dbReference>
<dbReference type="GO" id="GO:0006351">
    <property type="term" value="P:DNA-templated transcription"/>
    <property type="evidence" value="ECO:0007669"/>
    <property type="project" value="UniProtKB-UniRule"/>
</dbReference>
<dbReference type="InterPro" id="IPR007080">
    <property type="entry name" value="RNA_pol_Rpb1_1"/>
</dbReference>
<keyword evidence="8 15" id="KW-0479">Metal-binding</keyword>
<dbReference type="InterPro" id="IPR034678">
    <property type="entry name" value="RNApol_RpoC1"/>
</dbReference>
<evidence type="ECO:0000256" key="8">
    <source>
        <dbReference type="ARBA" id="ARBA00022723"/>
    </source>
</evidence>
<dbReference type="GO" id="GO:0000287">
    <property type="term" value="F:magnesium ion binding"/>
    <property type="evidence" value="ECO:0007669"/>
    <property type="project" value="UniProtKB-UniRule"/>
</dbReference>
<dbReference type="InterPro" id="IPR007066">
    <property type="entry name" value="RNA_pol_Rpb1_3"/>
</dbReference>
<dbReference type="GO" id="GO:0003677">
    <property type="term" value="F:DNA binding"/>
    <property type="evidence" value="ECO:0007669"/>
    <property type="project" value="UniProtKB-UniRule"/>
</dbReference>
<feature type="binding site" evidence="15">
    <location>
        <position position="89"/>
    </location>
    <ligand>
        <name>Zn(2+)</name>
        <dbReference type="ChEBI" id="CHEBI:29105"/>
    </ligand>
</feature>